<feature type="domain" description="SGNH hydrolase-type esterase" evidence="2">
    <location>
        <begin position="51"/>
        <end position="270"/>
    </location>
</feature>
<keyword evidence="1" id="KW-0732">Signal</keyword>
<name>A0A5P8E7Q3_9BACT</name>
<protein>
    <submittedName>
        <fullName evidence="3">SGNH/GDSL hydrolase family protein</fullName>
    </submittedName>
</protein>
<dbReference type="OrthoDB" id="1067689at2"/>
<dbReference type="Pfam" id="PF13472">
    <property type="entry name" value="Lipase_GDSL_2"/>
    <property type="match status" value="1"/>
</dbReference>
<evidence type="ECO:0000313" key="3">
    <source>
        <dbReference type="EMBL" id="QFQ13055.1"/>
    </source>
</evidence>
<evidence type="ECO:0000259" key="2">
    <source>
        <dbReference type="Pfam" id="PF13472"/>
    </source>
</evidence>
<dbReference type="GO" id="GO:0016788">
    <property type="term" value="F:hydrolase activity, acting on ester bonds"/>
    <property type="evidence" value="ECO:0007669"/>
    <property type="project" value="UniProtKB-ARBA"/>
</dbReference>
<evidence type="ECO:0000313" key="4">
    <source>
        <dbReference type="Proteomes" id="UP000249375"/>
    </source>
</evidence>
<dbReference type="InterPro" id="IPR036514">
    <property type="entry name" value="SGNH_hydro_sf"/>
</dbReference>
<dbReference type="AlphaFoldDB" id="A0A5P8E7Q3"/>
<dbReference type="SUPFAM" id="SSF52266">
    <property type="entry name" value="SGNH hydrolase"/>
    <property type="match status" value="1"/>
</dbReference>
<feature type="signal peptide" evidence="1">
    <location>
        <begin position="1"/>
        <end position="20"/>
    </location>
</feature>
<keyword evidence="3" id="KW-0378">Hydrolase</keyword>
<dbReference type="CDD" id="cd00229">
    <property type="entry name" value="SGNH_hydrolase"/>
    <property type="match status" value="1"/>
</dbReference>
<feature type="chain" id="PRO_5024446501" evidence="1">
    <location>
        <begin position="21"/>
        <end position="285"/>
    </location>
</feature>
<dbReference type="Proteomes" id="UP000249375">
    <property type="component" value="Chromosome"/>
</dbReference>
<reference evidence="3 4" key="1">
    <citation type="submission" date="2018-11" db="EMBL/GenBank/DDBJ databases">
        <authorList>
            <person name="Na S.W."/>
            <person name="Baik M."/>
        </authorList>
    </citation>
    <scope>NUCLEOTIDE SEQUENCE [LARGE SCALE GENOMIC DNA]</scope>
    <source>
        <strain evidence="3 4">E39</strain>
    </source>
</reference>
<proteinExistence type="predicted"/>
<evidence type="ECO:0000256" key="1">
    <source>
        <dbReference type="SAM" id="SignalP"/>
    </source>
</evidence>
<dbReference type="RefSeq" id="WP_111899207.1">
    <property type="nucleotide sequence ID" value="NZ_CP033459.1"/>
</dbReference>
<dbReference type="EMBL" id="CP033459">
    <property type="protein sequence ID" value="QFQ13055.1"/>
    <property type="molecule type" value="Genomic_DNA"/>
</dbReference>
<dbReference type="PROSITE" id="PS51257">
    <property type="entry name" value="PROKAR_LIPOPROTEIN"/>
    <property type="match status" value="1"/>
</dbReference>
<dbReference type="KEGG" id="alq:C7Y71_008490"/>
<dbReference type="InterPro" id="IPR013830">
    <property type="entry name" value="SGNH_hydro"/>
</dbReference>
<gene>
    <name evidence="3" type="ORF">C7Y71_008490</name>
</gene>
<keyword evidence="4" id="KW-1185">Reference proteome</keyword>
<dbReference type="Gene3D" id="3.40.50.1110">
    <property type="entry name" value="SGNH hydrolase"/>
    <property type="match status" value="1"/>
</dbReference>
<accession>A0A5P8E7Q3</accession>
<sequence length="285" mass="31184">MRNYFITAILAVAFVLSACAQTENTDNAAQQGNAAESVAKQGNDSVNVVILGDSNTWIGGDDCDKPKGWNYWFRRFFAPATCKSYARSGATWTNTNVTKYNVEENIGRLGNDNVIYNQVCRLKNAVGSGSQVKPDLIIIGCGTNDAWFLSKRPKALDTTADQAFAYRDGLITSKKPSQVLSLAESVRYNCEILMEAFPEAQIILLAPLQTTATSPELIRKTAEIIEGCGSHLSLNVIRLDRDAGIYATQEKVAFRYTYDGTHTSEAGARRIGAYVARQVGTILNM</sequence>
<organism evidence="3 4">
    <name type="scientific">Pseudoprevotella muciniphila</name>
    <dbReference type="NCBI Taxonomy" id="2133944"/>
    <lineage>
        <taxon>Bacteria</taxon>
        <taxon>Pseudomonadati</taxon>
        <taxon>Bacteroidota</taxon>
        <taxon>Bacteroidia</taxon>
        <taxon>Bacteroidales</taxon>
        <taxon>Prevotellaceae</taxon>
        <taxon>Pseudoprevotella</taxon>
    </lineage>
</organism>